<evidence type="ECO:0000313" key="7">
    <source>
        <dbReference type="EMBL" id="WNG50926.1"/>
    </source>
</evidence>
<comment type="similarity">
    <text evidence="1">Belongs to the cytochrome P450 family.</text>
</comment>
<keyword evidence="8" id="KW-1185">Reference proteome</keyword>
<dbReference type="InterPro" id="IPR036396">
    <property type="entry name" value="Cyt_P450_sf"/>
</dbReference>
<dbReference type="EMBL" id="CP043494">
    <property type="protein sequence ID" value="WNG50926.1"/>
    <property type="molecule type" value="Genomic_DNA"/>
</dbReference>
<keyword evidence="6" id="KW-0503">Monooxygenase</keyword>
<evidence type="ECO:0000256" key="1">
    <source>
        <dbReference type="ARBA" id="ARBA00010617"/>
    </source>
</evidence>
<proteinExistence type="inferred from homology"/>
<organism evidence="7 8">
    <name type="scientific">Archangium minus</name>
    <dbReference type="NCBI Taxonomy" id="83450"/>
    <lineage>
        <taxon>Bacteria</taxon>
        <taxon>Pseudomonadati</taxon>
        <taxon>Myxococcota</taxon>
        <taxon>Myxococcia</taxon>
        <taxon>Myxococcales</taxon>
        <taxon>Cystobacterineae</taxon>
        <taxon>Archangiaceae</taxon>
        <taxon>Archangium</taxon>
    </lineage>
</organism>
<keyword evidence="2" id="KW-0349">Heme</keyword>
<evidence type="ECO:0000256" key="4">
    <source>
        <dbReference type="ARBA" id="ARBA00023002"/>
    </source>
</evidence>
<accession>A0ABY9X6B4</accession>
<dbReference type="InterPro" id="IPR050196">
    <property type="entry name" value="Cytochrome_P450_Monoox"/>
</dbReference>
<name>A0ABY9X6B4_9BACT</name>
<reference evidence="7 8" key="1">
    <citation type="submission" date="2019-08" db="EMBL/GenBank/DDBJ databases">
        <title>Archangium and Cystobacter genomes.</title>
        <authorList>
            <person name="Chen I.-C.K."/>
            <person name="Wielgoss S."/>
        </authorList>
    </citation>
    <scope>NUCLEOTIDE SEQUENCE [LARGE SCALE GENOMIC DNA]</scope>
    <source>
        <strain evidence="7 8">Cbm 6</strain>
    </source>
</reference>
<dbReference type="InterPro" id="IPR002401">
    <property type="entry name" value="Cyt_P450_E_grp-I"/>
</dbReference>
<dbReference type="Gene3D" id="1.10.630.10">
    <property type="entry name" value="Cytochrome P450"/>
    <property type="match status" value="1"/>
</dbReference>
<keyword evidence="3" id="KW-0479">Metal-binding</keyword>
<dbReference type="SUPFAM" id="SSF48264">
    <property type="entry name" value="Cytochrome P450"/>
    <property type="match status" value="1"/>
</dbReference>
<dbReference type="Pfam" id="PF00067">
    <property type="entry name" value="p450"/>
    <property type="match status" value="1"/>
</dbReference>
<keyword evidence="5" id="KW-0408">Iron</keyword>
<dbReference type="PANTHER" id="PTHR24291:SF50">
    <property type="entry name" value="BIFUNCTIONAL ALBAFLAVENONE MONOOXYGENASE_TERPENE SYNTHASE"/>
    <property type="match status" value="1"/>
</dbReference>
<protein>
    <submittedName>
        <fullName evidence="7">Cytochrome P450</fullName>
    </submittedName>
</protein>
<dbReference type="InterPro" id="IPR001128">
    <property type="entry name" value="Cyt_P450"/>
</dbReference>
<evidence type="ECO:0000256" key="3">
    <source>
        <dbReference type="ARBA" id="ARBA00022723"/>
    </source>
</evidence>
<dbReference type="Proteomes" id="UP001611383">
    <property type="component" value="Chromosome"/>
</dbReference>
<evidence type="ECO:0000256" key="2">
    <source>
        <dbReference type="ARBA" id="ARBA00022617"/>
    </source>
</evidence>
<dbReference type="PRINTS" id="PR00385">
    <property type="entry name" value="P450"/>
</dbReference>
<evidence type="ECO:0000256" key="6">
    <source>
        <dbReference type="ARBA" id="ARBA00023033"/>
    </source>
</evidence>
<dbReference type="PRINTS" id="PR00463">
    <property type="entry name" value="EP450I"/>
</dbReference>
<sequence length="459" mass="53043">MNPALAIDTPRPLNEYTPTTLEMLKAVRREGFLGWMLNTWRQQGDLFRIRMGSQSFVLVTHPDHVRDINVTRRERYDKGESYDVLRELLLGNGIVTATGDDWRRQRKLMAPFFTPRGVEKFYPIFLSDTQQLMERWRSRHLGSGRPVEMLDEMMLVTASVILHSVFSTESDEAVLRIKDSIETMLTHISDMRVRPVRVPQWVPTPGNLRFRRAQKLVTDYIRELIARRRALPTEQWPDDLLTKLMTTKDEETGMLMAEQLLIDNGLTMFAAGHETTARTLSFLWYALSQNPEVERRLHAELDSVLGDAPPTLNDLKRLPYTLQVVKEVLRLYPAAPMYARDAVADDELDGVRIPAGTRMIIFTYGTHRHPAFWDEPERFDPDRWLPEREAARHSYAYHPFAIGPRICLGNNFSLLETHVMTAMLARRFKLRLKPGHVPRIDMSGTLGSRNGLPMLIEAR</sequence>
<keyword evidence="4" id="KW-0560">Oxidoreductase</keyword>
<gene>
    <name evidence="7" type="ORF">F0U60_47460</name>
</gene>
<dbReference type="PANTHER" id="PTHR24291">
    <property type="entry name" value="CYTOCHROME P450 FAMILY 4"/>
    <property type="match status" value="1"/>
</dbReference>
<dbReference type="RefSeq" id="WP_395810594.1">
    <property type="nucleotide sequence ID" value="NZ_CP043494.1"/>
</dbReference>
<dbReference type="CDD" id="cd20620">
    <property type="entry name" value="CYP132-like"/>
    <property type="match status" value="1"/>
</dbReference>
<evidence type="ECO:0000313" key="8">
    <source>
        <dbReference type="Proteomes" id="UP001611383"/>
    </source>
</evidence>
<evidence type="ECO:0000256" key="5">
    <source>
        <dbReference type="ARBA" id="ARBA00023004"/>
    </source>
</evidence>